<evidence type="ECO:0000313" key="3">
    <source>
        <dbReference type="Proteomes" id="UP001626536"/>
    </source>
</evidence>
<protein>
    <recommendedName>
        <fullName evidence="4">DUF4189 domain-containing protein</fullName>
    </recommendedName>
</protein>
<reference evidence="2 3" key="1">
    <citation type="submission" date="2023-10" db="EMBL/GenBank/DDBJ databases">
        <title>Novel methanotroph of the genus Methylocapsa from a subarctic wetland.</title>
        <authorList>
            <person name="Belova S.E."/>
            <person name="Oshkin I.Y."/>
            <person name="Miroshnikov K."/>
            <person name="Dedysh S.N."/>
        </authorList>
    </citation>
    <scope>NUCLEOTIDE SEQUENCE [LARGE SCALE GENOMIC DNA]</scope>
    <source>
        <strain evidence="2 3">RX1</strain>
    </source>
</reference>
<keyword evidence="1" id="KW-0732">Signal</keyword>
<keyword evidence="3" id="KW-1185">Reference proteome</keyword>
<gene>
    <name evidence="2" type="ORF">RZS28_14025</name>
</gene>
<feature type="signal peptide" evidence="1">
    <location>
        <begin position="1"/>
        <end position="36"/>
    </location>
</feature>
<evidence type="ECO:0000313" key="2">
    <source>
        <dbReference type="EMBL" id="WOJ88916.1"/>
    </source>
</evidence>
<sequence>MILLSVSNIHKIDMRIEIAMKRLAFLLALVPAQAWAVDGATVLQGPPVAIDASSGDDFPHYDVVGRCKTAWPGNSRTAESARTVCVERQNRIAGLSSQGWRLISASARRECVKRADSAAVAAYNVLYACVGLAAFRENNQSRAERIANVIREQNSPGQGGRVRVGTMEEILSPVQNAR</sequence>
<accession>A0ABZ0HPU4</accession>
<dbReference type="EMBL" id="CP136862">
    <property type="protein sequence ID" value="WOJ88916.1"/>
    <property type="molecule type" value="Genomic_DNA"/>
</dbReference>
<evidence type="ECO:0000256" key="1">
    <source>
        <dbReference type="SAM" id="SignalP"/>
    </source>
</evidence>
<proteinExistence type="predicted"/>
<organism evidence="2 3">
    <name type="scientific">Methylocapsa polymorpha</name>
    <dbReference type="NCBI Taxonomy" id="3080828"/>
    <lineage>
        <taxon>Bacteria</taxon>
        <taxon>Pseudomonadati</taxon>
        <taxon>Pseudomonadota</taxon>
        <taxon>Alphaproteobacteria</taxon>
        <taxon>Hyphomicrobiales</taxon>
        <taxon>Beijerinckiaceae</taxon>
        <taxon>Methylocapsa</taxon>
    </lineage>
</organism>
<dbReference type="RefSeq" id="WP_407338354.1">
    <property type="nucleotide sequence ID" value="NZ_CP136862.1"/>
</dbReference>
<dbReference type="Proteomes" id="UP001626536">
    <property type="component" value="Chromosome"/>
</dbReference>
<evidence type="ECO:0008006" key="4">
    <source>
        <dbReference type="Google" id="ProtNLM"/>
    </source>
</evidence>
<feature type="chain" id="PRO_5046370200" description="DUF4189 domain-containing protein" evidence="1">
    <location>
        <begin position="37"/>
        <end position="178"/>
    </location>
</feature>
<name>A0ABZ0HPU4_9HYPH</name>